<keyword evidence="2" id="KW-1185">Reference proteome</keyword>
<evidence type="ECO:0000313" key="1">
    <source>
        <dbReference type="EMBL" id="CAF9919192.1"/>
    </source>
</evidence>
<evidence type="ECO:0000313" key="2">
    <source>
        <dbReference type="Proteomes" id="UP000664203"/>
    </source>
</evidence>
<gene>
    <name evidence="1" type="ORF">ALECFALPRED_001082</name>
</gene>
<comment type="caution">
    <text evidence="1">The sequence shown here is derived from an EMBL/GenBank/DDBJ whole genome shotgun (WGS) entry which is preliminary data.</text>
</comment>
<accession>A0A8H3I8V0</accession>
<proteinExistence type="predicted"/>
<reference evidence="1" key="1">
    <citation type="submission" date="2021-03" db="EMBL/GenBank/DDBJ databases">
        <authorList>
            <person name="Tagirdzhanova G."/>
        </authorList>
    </citation>
    <scope>NUCLEOTIDE SEQUENCE</scope>
</reference>
<dbReference type="Proteomes" id="UP000664203">
    <property type="component" value="Unassembled WGS sequence"/>
</dbReference>
<dbReference type="OrthoDB" id="3944128at2759"/>
<name>A0A8H3I8V0_9LECA</name>
<protein>
    <submittedName>
        <fullName evidence="1">Uncharacterized protein</fullName>
    </submittedName>
</protein>
<sequence>MSSTKFMSLLLATIFALIFSLINGAILEKRRFVFLGNPGNLSGISPPDNASSPDVNSPSLVPEVVIAAVQENAAIPGIQALPTSSVMSPASSQITDPPPSGSAGCVPWATCNVFYPSVNLYYWPEGPQNTACLSADPPIASSLPNILNVQSPSVYAVFPSIRGHDGCSQIGTTFVNLTTSFAPGALSTVGLDSSTYSFNFDDLPCPPADVEWDFSRGPYQPQVAPPHFIFNLDPAFKTCIPGASQGIDPYTTLTTAAADSTPGPVGCVPPLCNRANRALERAHPVPWAPQKTAEPTS</sequence>
<dbReference type="AlphaFoldDB" id="A0A8H3I8V0"/>
<organism evidence="1 2">
    <name type="scientific">Alectoria fallacina</name>
    <dbReference type="NCBI Taxonomy" id="1903189"/>
    <lineage>
        <taxon>Eukaryota</taxon>
        <taxon>Fungi</taxon>
        <taxon>Dikarya</taxon>
        <taxon>Ascomycota</taxon>
        <taxon>Pezizomycotina</taxon>
        <taxon>Lecanoromycetes</taxon>
        <taxon>OSLEUM clade</taxon>
        <taxon>Lecanoromycetidae</taxon>
        <taxon>Lecanorales</taxon>
        <taxon>Lecanorineae</taxon>
        <taxon>Parmeliaceae</taxon>
        <taxon>Alectoria</taxon>
    </lineage>
</organism>
<dbReference type="EMBL" id="CAJPDR010000120">
    <property type="protein sequence ID" value="CAF9919192.1"/>
    <property type="molecule type" value="Genomic_DNA"/>
</dbReference>